<protein>
    <submittedName>
        <fullName evidence="5">XRE family transcriptional regulator</fullName>
    </submittedName>
</protein>
<evidence type="ECO:0000256" key="2">
    <source>
        <dbReference type="ARBA" id="ARBA00023125"/>
    </source>
</evidence>
<evidence type="ECO:0000313" key="5">
    <source>
        <dbReference type="EMBL" id="MFC6122200.1"/>
    </source>
</evidence>
<dbReference type="SUPFAM" id="SSF51306">
    <property type="entry name" value="LexA/Signal peptidase"/>
    <property type="match status" value="1"/>
</dbReference>
<reference evidence="6" key="1">
    <citation type="journal article" date="2019" name="Int. J. Syst. Evol. Microbiol.">
        <title>The Global Catalogue of Microorganisms (GCM) 10K type strain sequencing project: providing services to taxonomists for standard genome sequencing and annotation.</title>
        <authorList>
            <consortium name="The Broad Institute Genomics Platform"/>
            <consortium name="The Broad Institute Genome Sequencing Center for Infectious Disease"/>
            <person name="Wu L."/>
            <person name="Ma J."/>
        </authorList>
    </citation>
    <scope>NUCLEOTIDE SEQUENCE [LARGE SCALE GENOMIC DNA]</scope>
    <source>
        <strain evidence="6">JCM30009</strain>
    </source>
</reference>
<dbReference type="InterPro" id="IPR036286">
    <property type="entry name" value="LexA/Signal_pep-like_sf"/>
</dbReference>
<dbReference type="InterPro" id="IPR001387">
    <property type="entry name" value="Cro/C1-type_HTH"/>
</dbReference>
<keyword evidence="1" id="KW-0805">Transcription regulation</keyword>
<dbReference type="SUPFAM" id="SSF47413">
    <property type="entry name" value="lambda repressor-like DNA-binding domains"/>
    <property type="match status" value="1"/>
</dbReference>
<comment type="caution">
    <text evidence="5">The sequence shown here is derived from an EMBL/GenBank/DDBJ whole genome shotgun (WGS) entry which is preliminary data.</text>
</comment>
<dbReference type="CDD" id="cd00093">
    <property type="entry name" value="HTH_XRE"/>
    <property type="match status" value="1"/>
</dbReference>
<feature type="domain" description="HTH cro/C1-type" evidence="4">
    <location>
        <begin position="10"/>
        <end position="63"/>
    </location>
</feature>
<keyword evidence="3" id="KW-0804">Transcription</keyword>
<gene>
    <name evidence="5" type="ORF">ACFPZP_14175</name>
</gene>
<dbReference type="EMBL" id="JBHSRG010000009">
    <property type="protein sequence ID" value="MFC6122200.1"/>
    <property type="molecule type" value="Genomic_DNA"/>
</dbReference>
<keyword evidence="2" id="KW-0238">DNA-binding</keyword>
<dbReference type="Pfam" id="PF07022">
    <property type="entry name" value="Phage_CI_repr"/>
    <property type="match status" value="1"/>
</dbReference>
<keyword evidence="6" id="KW-1185">Reference proteome</keyword>
<dbReference type="RefSeq" id="WP_378109075.1">
    <property type="nucleotide sequence ID" value="NZ_JBHSRG010000009.1"/>
</dbReference>
<dbReference type="SMART" id="SM00530">
    <property type="entry name" value="HTH_XRE"/>
    <property type="match status" value="1"/>
</dbReference>
<dbReference type="PROSITE" id="PS50943">
    <property type="entry name" value="HTH_CROC1"/>
    <property type="match status" value="1"/>
</dbReference>
<name>A0ABW1PZY9_9ENTR</name>
<dbReference type="Gene3D" id="2.10.109.10">
    <property type="entry name" value="Umud Fragment, subunit A"/>
    <property type="match status" value="1"/>
</dbReference>
<evidence type="ECO:0000256" key="3">
    <source>
        <dbReference type="ARBA" id="ARBA00023163"/>
    </source>
</evidence>
<dbReference type="PANTHER" id="PTHR40661:SF3">
    <property type="entry name" value="FELS-1 PROPHAGE TRANSCRIPTIONAL REGULATOR"/>
    <property type="match status" value="1"/>
</dbReference>
<dbReference type="Proteomes" id="UP001596169">
    <property type="component" value="Unassembled WGS sequence"/>
</dbReference>
<dbReference type="InterPro" id="IPR010982">
    <property type="entry name" value="Lambda_DNA-bd_dom_sf"/>
</dbReference>
<dbReference type="InterPro" id="IPR015927">
    <property type="entry name" value="Peptidase_S24_S26A/B/C"/>
</dbReference>
<sequence>MKKESLADRLNQAMELTGISQGALAKASGVAQPTIWRLTSGNARGSTKIVEIANALGVRVEWLSTGEGPMRNDGQQSKMREVLVAEDFYRVDVLDVQASAGPGSMVSSDFIETIRAIEYTSEKGRALFGSIPAELVKVITVRGDSMEGTIDPGDEIFVNTGIRDFDGDGIYVFVFGNTLHVKRLQMHKDKLLVISDNARYKEWYIEDADHDRFHIMAKVLIKQTIAYKRFG</sequence>
<dbReference type="InterPro" id="IPR039418">
    <property type="entry name" value="LexA-like"/>
</dbReference>
<evidence type="ECO:0000259" key="4">
    <source>
        <dbReference type="PROSITE" id="PS50943"/>
    </source>
</evidence>
<dbReference type="CDD" id="cd06529">
    <property type="entry name" value="S24_LexA-like"/>
    <property type="match status" value="1"/>
</dbReference>
<dbReference type="Gene3D" id="1.10.260.40">
    <property type="entry name" value="lambda repressor-like DNA-binding domains"/>
    <property type="match status" value="1"/>
</dbReference>
<evidence type="ECO:0000313" key="6">
    <source>
        <dbReference type="Proteomes" id="UP001596169"/>
    </source>
</evidence>
<organism evidence="5 6">
    <name type="scientific">Citrobacter bitternis</name>
    <dbReference type="NCBI Taxonomy" id="1585982"/>
    <lineage>
        <taxon>Bacteria</taxon>
        <taxon>Pseudomonadati</taxon>
        <taxon>Pseudomonadota</taxon>
        <taxon>Gammaproteobacteria</taxon>
        <taxon>Enterobacterales</taxon>
        <taxon>Enterobacteriaceae</taxon>
        <taxon>Citrobacter</taxon>
    </lineage>
</organism>
<accession>A0ABW1PZY9</accession>
<dbReference type="PANTHER" id="PTHR40661">
    <property type="match status" value="1"/>
</dbReference>
<dbReference type="InterPro" id="IPR010744">
    <property type="entry name" value="Phage_CI_N"/>
</dbReference>
<dbReference type="Pfam" id="PF00717">
    <property type="entry name" value="Peptidase_S24"/>
    <property type="match status" value="1"/>
</dbReference>
<evidence type="ECO:0000256" key="1">
    <source>
        <dbReference type="ARBA" id="ARBA00023015"/>
    </source>
</evidence>
<proteinExistence type="predicted"/>